<organism evidence="1 2">
    <name type="scientific">Trypanosoma brucei gambiense (strain MHOM/CI/86/DAL972)</name>
    <dbReference type="NCBI Taxonomy" id="679716"/>
    <lineage>
        <taxon>Eukaryota</taxon>
        <taxon>Discoba</taxon>
        <taxon>Euglenozoa</taxon>
        <taxon>Kinetoplastea</taxon>
        <taxon>Metakinetoplastina</taxon>
        <taxon>Trypanosomatida</taxon>
        <taxon>Trypanosomatidae</taxon>
        <taxon>Trypanosoma</taxon>
    </lineage>
</organism>
<sequence>MCSNPGGISCALFTCITSYIAQQPHENTPWVWYATHPRSALAMIAKPSKQQRYVYQRLPSVDSDGKMTVRANISLHGVKLNGSTVRVPLLAAAAHVKLAAALGKCPVRAMFDSNCVKALGDFFNSLQRASGGCLVVELLRLQTTEFGALLERHRLRPAQVLDILRTVVCLVLEGACEVDLTPMIVHELTKLQSLHVSGGNLFSLSALRGSKTLLDIDVSGVSITHRDVNLLGQMAQLRSLVVDGCTGVISLTPFTGHPSLRHLSAAGCPNLRQVGSLGTIPTLEYANISSTAVSSEDLRRGLKGFMGIRGLVLDQLSFGEVEGTIRTHRTHWKVQRLSLKDVRCPRYTWVATAICLGDLYLDGTRLIERELSLLCSSLIYLERLSIARCMWLVTSLRSLLALKHIREVTVSRRSLLEENGVAELCGRGVRCHICSM</sequence>
<dbReference type="OrthoDB" id="244982at2759"/>
<evidence type="ECO:0000313" key="1">
    <source>
        <dbReference type="EMBL" id="CBH11636.1"/>
    </source>
</evidence>
<dbReference type="InterPro" id="IPR032675">
    <property type="entry name" value="LRR_dom_sf"/>
</dbReference>
<gene>
    <name evidence="1" type="ORF">TbgDal_VI1140</name>
</gene>
<dbReference type="VEuPathDB" id="TriTrypDB:Tbg972.6.1140"/>
<proteinExistence type="predicted"/>
<dbReference type="KEGG" id="tbg:TbgDal_VI1140"/>
<reference evidence="2" key="1">
    <citation type="journal article" date="2010" name="PLoS Negl. Trop. Dis.">
        <title>The genome sequence of Trypanosoma brucei gambiense, causative agent of chronic human african trypanosomiasis.</title>
        <authorList>
            <person name="Jackson A.P."/>
            <person name="Sanders M."/>
            <person name="Berry A."/>
            <person name="McQuillan J."/>
            <person name="Aslett M.A."/>
            <person name="Quail M.A."/>
            <person name="Chukualim B."/>
            <person name="Capewell P."/>
            <person name="MacLeod A."/>
            <person name="Melville S.E."/>
            <person name="Gibson W."/>
            <person name="Barry J.D."/>
            <person name="Berriman M."/>
            <person name="Hertz-Fowler C."/>
        </authorList>
    </citation>
    <scope>NUCLEOTIDE SEQUENCE [LARGE SCALE GENOMIC DNA]</scope>
    <source>
        <strain evidence="2">MHOM/CI/86/DAL972</strain>
    </source>
</reference>
<dbReference type="AlphaFoldDB" id="C9ZQF6"/>
<evidence type="ECO:0008006" key="3">
    <source>
        <dbReference type="Google" id="ProtNLM"/>
    </source>
</evidence>
<name>C9ZQF6_TRYB9</name>
<dbReference type="RefSeq" id="XP_011773921.1">
    <property type="nucleotide sequence ID" value="XM_011775619.1"/>
</dbReference>
<dbReference type="GeneID" id="23861744"/>
<protein>
    <recommendedName>
        <fullName evidence="3">Leucine-rich repeat protein (LRRP)</fullName>
    </recommendedName>
</protein>
<dbReference type="Proteomes" id="UP000002316">
    <property type="component" value="Chromosome 6"/>
</dbReference>
<dbReference type="Gene3D" id="3.80.10.10">
    <property type="entry name" value="Ribonuclease Inhibitor"/>
    <property type="match status" value="1"/>
</dbReference>
<dbReference type="EMBL" id="FN554969">
    <property type="protein sequence ID" value="CBH11636.1"/>
    <property type="molecule type" value="Genomic_DNA"/>
</dbReference>
<dbReference type="SUPFAM" id="SSF52058">
    <property type="entry name" value="L domain-like"/>
    <property type="match status" value="1"/>
</dbReference>
<accession>C9ZQF6</accession>
<evidence type="ECO:0000313" key="2">
    <source>
        <dbReference type="Proteomes" id="UP000002316"/>
    </source>
</evidence>